<evidence type="ECO:0000313" key="1">
    <source>
        <dbReference type="EMBL" id="KAJ4717185.1"/>
    </source>
</evidence>
<gene>
    <name evidence="1" type="ORF">OWV82_012102</name>
</gene>
<comment type="caution">
    <text evidence="1">The sequence shown here is derived from an EMBL/GenBank/DDBJ whole genome shotgun (WGS) entry which is preliminary data.</text>
</comment>
<reference evidence="1 2" key="1">
    <citation type="journal article" date="2023" name="Science">
        <title>Complex scaffold remodeling in plant triterpene biosynthesis.</title>
        <authorList>
            <person name="De La Pena R."/>
            <person name="Hodgson H."/>
            <person name="Liu J.C."/>
            <person name="Stephenson M.J."/>
            <person name="Martin A.C."/>
            <person name="Owen C."/>
            <person name="Harkess A."/>
            <person name="Leebens-Mack J."/>
            <person name="Jimenez L.E."/>
            <person name="Osbourn A."/>
            <person name="Sattely E.S."/>
        </authorList>
    </citation>
    <scope>NUCLEOTIDE SEQUENCE [LARGE SCALE GENOMIC DNA]</scope>
    <source>
        <strain evidence="2">cv. JPN11</strain>
        <tissue evidence="1">Leaf</tissue>
    </source>
</reference>
<accession>A0ACC1Y112</accession>
<dbReference type="Proteomes" id="UP001164539">
    <property type="component" value="Chromosome 6"/>
</dbReference>
<proteinExistence type="predicted"/>
<protein>
    <submittedName>
        <fullName evidence="1">Disease resistance protein</fullName>
    </submittedName>
</protein>
<keyword evidence="2" id="KW-1185">Reference proteome</keyword>
<name>A0ACC1Y112_MELAZ</name>
<sequence length="989" mass="111962">MTRRNLSKEAVNAAEDATDLMAKGLDFNNVSYRPAPVKTEYMNIGRGYQQFDSRMKVFQDVMEALKDSKVNMIGVYGMGGVGKTTLVKEMAKKVVEEKLFDKVVMAEVTFNPDLRTIQDKIAYDLDLTFGQHESTVYAKADRLHKSLKKERVLVILDNIWAELKLEDVGIPSGDAEKDKKDDQGKCTILLTSRSLDVLRNDMNSQKNFFVEALSTEEAMSLFRKIVGDRSTETFDIQSLAFDIVAKCGGLPIAIKTMANALKFKSLPVWMNALNQLRNSNPRQIQGMDANVYSSIKLSYDFLQSEEAKSLFQLCALQKAGSEIPINDLLTYGMGLNLFMDVHTLEQGRNKVQALIDILTTSCLLLDGETEDDVKMHDIVHVVAVSIAKDELMLNNPNVAKLEEEPENGKQKDATAISLNCKDILELPERLACPKLELFFLFEGIKELRDANKSLRIPDLFFEGMKQLRVLDVREIHFPSLPYSLHCLVKLRTLSLINCHLLGDVAIVGQLRKLEILSFRGSSIKQLPEEIGELTRLKLLDLRNCSELDVIAPNVISKLSQLEELYVVNSFTQWEKGEGGSNASLTELKALSKLTTLEIHVPDIQIMLHDLAFFKLQRWNILIGDERWSAMVYREYATSRSLKLSGLDKSIYLWNGMNDLLTRTESLYLDNQYGFQNVHGLDHMNAFPLLQSLFLSELIDLEGVSRGHLTAECQSFSKLRIIQVRECHNLKHLFSFSMTQNLLRLEEIEVIRCKTLKMIVSEESENRIVRKNECVNFAQVHSLTLQDLPQLISSGVDAGISRSLSATASASKDIIAEDDPEELMNVLFNNKVCFPALKKLKLSSLHCIKKLWVDQFPAMSTASCQNLTTLVVFDCSCLKFLFSYSMVSSLVELKELEIRGCESMEWIIEEETSSTSNSNAMVKVFPQLTNLKLGVLPKLKSIYQGMHILEWPVLKYFGVYEHHKVEMLFGSSESKLFSQENREPTTFVLD</sequence>
<evidence type="ECO:0000313" key="2">
    <source>
        <dbReference type="Proteomes" id="UP001164539"/>
    </source>
</evidence>
<organism evidence="1 2">
    <name type="scientific">Melia azedarach</name>
    <name type="common">Chinaberry tree</name>
    <dbReference type="NCBI Taxonomy" id="155640"/>
    <lineage>
        <taxon>Eukaryota</taxon>
        <taxon>Viridiplantae</taxon>
        <taxon>Streptophyta</taxon>
        <taxon>Embryophyta</taxon>
        <taxon>Tracheophyta</taxon>
        <taxon>Spermatophyta</taxon>
        <taxon>Magnoliopsida</taxon>
        <taxon>eudicotyledons</taxon>
        <taxon>Gunneridae</taxon>
        <taxon>Pentapetalae</taxon>
        <taxon>rosids</taxon>
        <taxon>malvids</taxon>
        <taxon>Sapindales</taxon>
        <taxon>Meliaceae</taxon>
        <taxon>Melia</taxon>
    </lineage>
</organism>
<dbReference type="EMBL" id="CM051399">
    <property type="protein sequence ID" value="KAJ4717185.1"/>
    <property type="molecule type" value="Genomic_DNA"/>
</dbReference>